<proteinExistence type="predicted"/>
<dbReference type="EMBL" id="LZFP01000001">
    <property type="protein sequence ID" value="OBR42385.1"/>
    <property type="molecule type" value="Genomic_DNA"/>
</dbReference>
<gene>
    <name evidence="1" type="ORF">A9200_03125</name>
</gene>
<comment type="caution">
    <text evidence="1">The sequence shown here is derived from an EMBL/GenBank/DDBJ whole genome shotgun (WGS) entry which is preliminary data.</text>
</comment>
<keyword evidence="2" id="KW-1185">Reference proteome</keyword>
<organism evidence="1 2">
    <name type="scientific">Maribacter hydrothermalis</name>
    <dbReference type="NCBI Taxonomy" id="1836467"/>
    <lineage>
        <taxon>Bacteria</taxon>
        <taxon>Pseudomonadati</taxon>
        <taxon>Bacteroidota</taxon>
        <taxon>Flavobacteriia</taxon>
        <taxon>Flavobacteriales</taxon>
        <taxon>Flavobacteriaceae</taxon>
        <taxon>Maribacter</taxon>
    </lineage>
</organism>
<evidence type="ECO:0000313" key="2">
    <source>
        <dbReference type="Proteomes" id="UP000092164"/>
    </source>
</evidence>
<protein>
    <submittedName>
        <fullName evidence="1">Uncharacterized protein</fullName>
    </submittedName>
</protein>
<dbReference type="AlphaFoldDB" id="A0A1B7ZFQ5"/>
<dbReference type="Proteomes" id="UP000092164">
    <property type="component" value="Unassembled WGS sequence"/>
</dbReference>
<sequence length="151" mass="17397">MKNLATLDYIDIIKIYKGLNFRLMKYGLLIFVLTILSCSKNEVEESSSSELKGKWVETETRTDTITFEVFEEVTAINLARGKEIRNGSLLPKYGSGPYNYKLLNEKISLNYSLSSNSSYNDYYFKIINNKFKIGNFYESTSGELLTFEKLN</sequence>
<name>A0A1B7ZFQ5_9FLAO</name>
<dbReference type="STRING" id="1836467.BTR34_11510"/>
<evidence type="ECO:0000313" key="1">
    <source>
        <dbReference type="EMBL" id="OBR42385.1"/>
    </source>
</evidence>
<accession>A0A1B7ZFQ5</accession>
<dbReference type="KEGG" id="mart:BTR34_11510"/>
<dbReference type="OrthoDB" id="1440993at2"/>
<dbReference type="RefSeq" id="WP_068481768.1">
    <property type="nucleotide sequence ID" value="NZ_CP018760.1"/>
</dbReference>
<reference evidence="2" key="1">
    <citation type="submission" date="2016-06" db="EMBL/GenBank/DDBJ databases">
        <authorList>
            <person name="Zhan P."/>
        </authorList>
    </citation>
    <scope>NUCLEOTIDE SEQUENCE [LARGE SCALE GENOMIC DNA]</scope>
    <source>
        <strain evidence="2">T28</strain>
    </source>
</reference>